<keyword evidence="7" id="KW-0275">Fatty acid biosynthesis</keyword>
<evidence type="ECO:0000256" key="3">
    <source>
        <dbReference type="ARBA" id="ARBA00022516"/>
    </source>
</evidence>
<dbReference type="GO" id="GO:0004315">
    <property type="term" value="F:3-oxoacyl-[acyl-carrier-protein] synthase activity"/>
    <property type="evidence" value="ECO:0007669"/>
    <property type="project" value="UniProtKB-EC"/>
</dbReference>
<keyword evidence="10" id="KW-0012">Acyltransferase</keyword>
<evidence type="ECO:0000256" key="4">
    <source>
        <dbReference type="ARBA" id="ARBA00022679"/>
    </source>
</evidence>
<evidence type="ECO:0000313" key="11">
    <source>
        <dbReference type="Proteomes" id="UP000002382"/>
    </source>
</evidence>
<evidence type="ECO:0000256" key="5">
    <source>
        <dbReference type="ARBA" id="ARBA00022832"/>
    </source>
</evidence>
<dbReference type="InterPro" id="IPR013751">
    <property type="entry name" value="ACP_syn_III_N"/>
</dbReference>
<reference evidence="10 11" key="2">
    <citation type="journal article" date="2011" name="J. Bacteriol.">
        <title>Genome Sequence of Kosmotoga olearia Strain TBF 19.5.1, a Thermophilic Bacterium with a Wide Growth Temperature Range, Isolated from the Troll B Oil Platform in the North Sea.</title>
        <authorList>
            <person name="Swithers K.S."/>
            <person name="Dipippo J.L."/>
            <person name="Bruce D.C."/>
            <person name="Detter C."/>
            <person name="Tapia R."/>
            <person name="Han S."/>
            <person name="Goodwin L.A."/>
            <person name="Han J."/>
            <person name="Woyke T."/>
            <person name="Pitluck S."/>
            <person name="Pennacchio L."/>
            <person name="Nolan M."/>
            <person name="Mikhailova N."/>
            <person name="Land M.L."/>
            <person name="Nesbo C.L."/>
            <person name="Gogarten J.P."/>
            <person name="Noll K.M."/>
        </authorList>
    </citation>
    <scope>NUCLEOTIDE SEQUENCE [LARGE SCALE GENOMIC DNA]</scope>
    <source>
        <strain evidence="11">ATCC BAA-1733 / DSM 21960 / TBF 19.5.1</strain>
    </source>
</reference>
<dbReference type="KEGG" id="kol:Kole_0969"/>
<dbReference type="NCBIfam" id="TIGR00747">
    <property type="entry name" value="fabH"/>
    <property type="match status" value="1"/>
</dbReference>
<dbReference type="STRING" id="521045.Kole_0969"/>
<dbReference type="Pfam" id="PF08545">
    <property type="entry name" value="ACP_syn_III"/>
    <property type="match status" value="1"/>
</dbReference>
<dbReference type="InterPro" id="IPR016039">
    <property type="entry name" value="Thiolase-like"/>
</dbReference>
<proteinExistence type="inferred from homology"/>
<dbReference type="InterPro" id="IPR004655">
    <property type="entry name" value="FabH"/>
</dbReference>
<dbReference type="GO" id="GO:0006633">
    <property type="term" value="P:fatty acid biosynthetic process"/>
    <property type="evidence" value="ECO:0007669"/>
    <property type="project" value="UniProtKB-KW"/>
</dbReference>
<keyword evidence="3" id="KW-0444">Lipid biosynthesis</keyword>
<protein>
    <submittedName>
        <fullName evidence="10">3-oxoacyl-(Acyl-carrier-protein) synthase III</fullName>
        <ecNumber evidence="10">2.3.1.41</ecNumber>
    </submittedName>
</protein>
<dbReference type="InterPro" id="IPR013747">
    <property type="entry name" value="ACP_syn_III_C"/>
</dbReference>
<comment type="pathway">
    <text evidence="1">Lipid metabolism.</text>
</comment>
<dbReference type="eggNOG" id="COG0332">
    <property type="taxonomic scope" value="Bacteria"/>
</dbReference>
<dbReference type="Proteomes" id="UP000002382">
    <property type="component" value="Chromosome"/>
</dbReference>
<evidence type="ECO:0000256" key="2">
    <source>
        <dbReference type="ARBA" id="ARBA00008642"/>
    </source>
</evidence>
<evidence type="ECO:0000259" key="9">
    <source>
        <dbReference type="Pfam" id="PF08545"/>
    </source>
</evidence>
<evidence type="ECO:0000256" key="6">
    <source>
        <dbReference type="ARBA" id="ARBA00023098"/>
    </source>
</evidence>
<dbReference type="EMBL" id="CP001634">
    <property type="protein sequence ID" value="ACR79677.1"/>
    <property type="molecule type" value="Genomic_DNA"/>
</dbReference>
<dbReference type="HOGENOM" id="CLU_039592_3_1_0"/>
<dbReference type="Gene3D" id="3.40.47.10">
    <property type="match status" value="1"/>
</dbReference>
<keyword evidence="4 10" id="KW-0808">Transferase</keyword>
<feature type="domain" description="Beta-ketoacyl-[acyl-carrier-protein] synthase III C-terminal" evidence="8">
    <location>
        <begin position="219"/>
        <end position="308"/>
    </location>
</feature>
<dbReference type="SUPFAM" id="SSF53901">
    <property type="entry name" value="Thiolase-like"/>
    <property type="match status" value="1"/>
</dbReference>
<organism evidence="10 11">
    <name type="scientific">Kosmotoga olearia (strain ATCC BAA-1733 / DSM 21960 / TBF 19.5.1)</name>
    <dbReference type="NCBI Taxonomy" id="521045"/>
    <lineage>
        <taxon>Bacteria</taxon>
        <taxon>Thermotogati</taxon>
        <taxon>Thermotogota</taxon>
        <taxon>Thermotogae</taxon>
        <taxon>Kosmotogales</taxon>
        <taxon>Kosmotogaceae</taxon>
        <taxon>Kosmotoga</taxon>
    </lineage>
</organism>
<evidence type="ECO:0000313" key="10">
    <source>
        <dbReference type="EMBL" id="ACR79677.1"/>
    </source>
</evidence>
<keyword evidence="5" id="KW-0276">Fatty acid metabolism</keyword>
<dbReference type="RefSeq" id="WP_015868339.1">
    <property type="nucleotide sequence ID" value="NC_012785.1"/>
</dbReference>
<reference evidence="10 11" key="1">
    <citation type="submission" date="2009-06" db="EMBL/GenBank/DDBJ databases">
        <title>Complete sequence of Thermotogales bacterium TBF 19.5.1.</title>
        <authorList>
            <consortium name="US DOE Joint Genome Institute"/>
            <person name="Lucas S."/>
            <person name="Copeland A."/>
            <person name="Lapidus A."/>
            <person name="Glavina del Rio T."/>
            <person name="Tice H."/>
            <person name="Bruce D."/>
            <person name="Goodwin L."/>
            <person name="Pitluck S."/>
            <person name="Chertkov O."/>
            <person name="Brettin T."/>
            <person name="Detter J.C."/>
            <person name="Han C."/>
            <person name="Schmutz J."/>
            <person name="Larimer F."/>
            <person name="Land M."/>
            <person name="Hauser L."/>
            <person name="Kyrpides N."/>
            <person name="Ovchinnikova G."/>
            <person name="Noll K."/>
        </authorList>
    </citation>
    <scope>NUCLEOTIDE SEQUENCE [LARGE SCALE GENOMIC DNA]</scope>
    <source>
        <strain evidence="11">ATCC BAA-1733 / DSM 21960 / TBF 19.5.1</strain>
    </source>
</reference>
<dbReference type="PANTHER" id="PTHR43091:SF1">
    <property type="entry name" value="BETA-KETOACYL-[ACYL-CARRIER-PROTEIN] SYNTHASE III, CHLOROPLASTIC"/>
    <property type="match status" value="1"/>
</dbReference>
<sequence length="326" mass="35705">MSINVIGTGAYLPPKVVTNQELATMLDISPEWIERRTGIKERRFATEDTLLSMAVKASLKALENFDKNVDFIVAHSSSVEESFPSLSSSIAKELGIKPKLAFDLVSGCTGFLQALLTASSAMEQFNLNTALVVASEHLSKHLDFSDRDTAIIFGDGAGALLLEKSTGNDFIIGYDLGTMVERKDSLSLKAGTTSKIKMRGTEVFRFAVRALTRSIENSLKKAGIGPEELDFIIPHQSNSRILESANKILQIPEEKIISHLTYYGNTGSASIPIAIDLATREGKLQQGQKILFTSYGAGLSWTSLLVEWRTGKEEWSCILETVFQGY</sequence>
<dbReference type="PANTHER" id="PTHR43091">
    <property type="entry name" value="3-OXOACYL-[ACYL-CARRIER-PROTEIN] SYNTHASE"/>
    <property type="match status" value="1"/>
</dbReference>
<name>C5CH12_KOSOT</name>
<feature type="domain" description="Beta-ketoacyl-[acyl-carrier-protein] synthase III N-terminal" evidence="9">
    <location>
        <begin position="102"/>
        <end position="178"/>
    </location>
</feature>
<evidence type="ECO:0000256" key="1">
    <source>
        <dbReference type="ARBA" id="ARBA00005189"/>
    </source>
</evidence>
<comment type="similarity">
    <text evidence="2">Belongs to the thiolase-like superfamily. FabH family.</text>
</comment>
<keyword evidence="11" id="KW-1185">Reference proteome</keyword>
<dbReference type="OrthoDB" id="9815506at2"/>
<dbReference type="AlphaFoldDB" id="C5CH12"/>
<dbReference type="Pfam" id="PF08541">
    <property type="entry name" value="ACP_syn_III_C"/>
    <property type="match status" value="1"/>
</dbReference>
<evidence type="ECO:0000259" key="8">
    <source>
        <dbReference type="Pfam" id="PF08541"/>
    </source>
</evidence>
<gene>
    <name evidence="10" type="ordered locus">Kole_0969</name>
</gene>
<dbReference type="NCBIfam" id="NF006829">
    <property type="entry name" value="PRK09352.1"/>
    <property type="match status" value="1"/>
</dbReference>
<accession>C5CH12</accession>
<dbReference type="EC" id="2.3.1.41" evidence="10"/>
<keyword evidence="6" id="KW-0443">Lipid metabolism</keyword>
<evidence type="ECO:0000256" key="7">
    <source>
        <dbReference type="ARBA" id="ARBA00023160"/>
    </source>
</evidence>
<dbReference type="CDD" id="cd00830">
    <property type="entry name" value="KAS_III"/>
    <property type="match status" value="1"/>
</dbReference>